<proteinExistence type="predicted"/>
<dbReference type="Gene3D" id="2.160.20.10">
    <property type="entry name" value="Single-stranded right-handed beta-helix, Pectin lyase-like"/>
    <property type="match status" value="1"/>
</dbReference>
<dbReference type="AlphaFoldDB" id="A0A4Z0NF90"/>
<feature type="chain" id="PRO_5021188346" evidence="1">
    <location>
        <begin position="21"/>
        <end position="565"/>
    </location>
</feature>
<dbReference type="InterPro" id="IPR012334">
    <property type="entry name" value="Pectin_lyas_fold"/>
</dbReference>
<dbReference type="EMBL" id="SRLB01000046">
    <property type="protein sequence ID" value="TGD94056.1"/>
    <property type="molecule type" value="Genomic_DNA"/>
</dbReference>
<dbReference type="OrthoDB" id="8177692at2"/>
<comment type="caution">
    <text evidence="2">The sequence shown here is derived from an EMBL/GenBank/DDBJ whole genome shotgun (WGS) entry which is preliminary data.</text>
</comment>
<organism evidence="2 3">
    <name type="scientific">Methylobacterium nonmethylotrophicum</name>
    <dbReference type="NCBI Taxonomy" id="1141884"/>
    <lineage>
        <taxon>Bacteria</taxon>
        <taxon>Pseudomonadati</taxon>
        <taxon>Pseudomonadota</taxon>
        <taxon>Alphaproteobacteria</taxon>
        <taxon>Hyphomicrobiales</taxon>
        <taxon>Methylobacteriaceae</taxon>
        <taxon>Methylobacterium</taxon>
    </lineage>
</organism>
<dbReference type="Proteomes" id="UP000297535">
    <property type="component" value="Unassembled WGS sequence"/>
</dbReference>
<gene>
    <name evidence="2" type="ORF">EU555_32560</name>
</gene>
<keyword evidence="1" id="KW-0732">Signal</keyword>
<accession>A0A4Z0NF90</accession>
<dbReference type="RefSeq" id="WP_135419487.1">
    <property type="nucleotide sequence ID" value="NZ_SRLB01000046.1"/>
</dbReference>
<sequence length="565" mass="58524">MKRFLVLALGAALISSAAHAEMRTPFTNPGGIVSDVSGTSVTPPGAATRTLAARAADALSVMDYGAFCDGQSHPLSGRFGSLAAAQAVYPAAVALTDEFDWVATQTAANAMPATAPSRLIFGRGKCLLNRDVTLPLGQRQVLGGGSGTTEIRFTGGSKGFAFENAGTADLLVVGGMAVSTSQAGVGRYLTVSFAGTAASTQQLVQRDVRVTADGTGWFEAADVLTNVRSPLYEGVFVTGSFSSPPMNAAHRYRGTTTDIRHVGGMVLTAVAAHDIGELCEGLATTGHIIIDADYGVLATFPAGKPWVEFTGGQVSAYKSFVKGTNIKQLHVKGGTHYAANYRPERMTGYIGFDLSGADTRNVLIQGAYFQGDGYTGTKALLNAANGAYGLVMGNQVSGFDSAWTLGANTNGWQVRVNQYLSVTTPWADSGTYNFHEFASFDGTARTVVGSGSFVEDLQGGSAATLRLTDRGSTANNKIVAFLNDDGTLYIRRVADDGSASSNILTGTSGGIQIGGTFSGNSPFRVGYGAAGGIYVYDTASSGQKQVTFGATDSAGTGFKTLRVPN</sequence>
<feature type="signal peptide" evidence="1">
    <location>
        <begin position="1"/>
        <end position="20"/>
    </location>
</feature>
<evidence type="ECO:0000256" key="1">
    <source>
        <dbReference type="SAM" id="SignalP"/>
    </source>
</evidence>
<name>A0A4Z0NF90_9HYPH</name>
<evidence type="ECO:0000313" key="2">
    <source>
        <dbReference type="EMBL" id="TGD94056.1"/>
    </source>
</evidence>
<protein>
    <submittedName>
        <fullName evidence="2">Uncharacterized protein</fullName>
    </submittedName>
</protein>
<keyword evidence="3" id="KW-1185">Reference proteome</keyword>
<evidence type="ECO:0000313" key="3">
    <source>
        <dbReference type="Proteomes" id="UP000297535"/>
    </source>
</evidence>
<reference evidence="2 3" key="1">
    <citation type="submission" date="2019-04" db="EMBL/GenBank/DDBJ databases">
        <authorList>
            <person name="Feng G."/>
            <person name="Zhu H."/>
        </authorList>
    </citation>
    <scope>NUCLEOTIDE SEQUENCE [LARGE SCALE GENOMIC DNA]</scope>
    <source>
        <strain evidence="2 3">6HR-1</strain>
    </source>
</reference>